<comment type="similarity">
    <text evidence="1 2">Belongs to the RNase T2 family.</text>
</comment>
<feature type="signal peptide" evidence="3">
    <location>
        <begin position="1"/>
        <end position="22"/>
    </location>
</feature>
<accession>A0ABS0SAI7</accession>
<evidence type="ECO:0000256" key="2">
    <source>
        <dbReference type="RuleBase" id="RU004328"/>
    </source>
</evidence>
<sequence>MSRRIATLALGLLLSACQPDTAGSLPQGEGFDFFVLSLSWSPTHCEIEGDRANRQQCGGRRNFDFIVHGLWPQFEKGWPEFCQSREPSRVPNDLVREMADIMPSGGLVGHQWRKHGSCSGLSQEDYFSLVRAAWDRIDIPDAFEDTARAVTTSPAEVESVFRRANPSIPANGIAVTCQNRMISEVRICMTKSLEFRSCAEIDSKGCKMPRATLPASGG</sequence>
<dbReference type="Pfam" id="PF00445">
    <property type="entry name" value="Ribonuclease_T2"/>
    <property type="match status" value="1"/>
</dbReference>
<dbReference type="SUPFAM" id="SSF55895">
    <property type="entry name" value="Ribonuclease Rh-like"/>
    <property type="match status" value="1"/>
</dbReference>
<dbReference type="Gene3D" id="3.90.730.10">
    <property type="entry name" value="Ribonuclease T2-like"/>
    <property type="match status" value="1"/>
</dbReference>
<evidence type="ECO:0000256" key="3">
    <source>
        <dbReference type="SAM" id="SignalP"/>
    </source>
</evidence>
<organism evidence="4 5">
    <name type="scientific">Aquamicrobium zhengzhouense</name>
    <dbReference type="NCBI Taxonomy" id="2781738"/>
    <lineage>
        <taxon>Bacteria</taxon>
        <taxon>Pseudomonadati</taxon>
        <taxon>Pseudomonadota</taxon>
        <taxon>Alphaproteobacteria</taxon>
        <taxon>Hyphomicrobiales</taxon>
        <taxon>Phyllobacteriaceae</taxon>
        <taxon>Aquamicrobium</taxon>
    </lineage>
</organism>
<dbReference type="PROSITE" id="PS00531">
    <property type="entry name" value="RNASE_T2_2"/>
    <property type="match status" value="1"/>
</dbReference>
<dbReference type="PANTHER" id="PTHR11240:SF22">
    <property type="entry name" value="RIBONUCLEASE T2"/>
    <property type="match status" value="1"/>
</dbReference>
<name>A0ABS0SAI7_9HYPH</name>
<dbReference type="PROSITE" id="PS00530">
    <property type="entry name" value="RNASE_T2_1"/>
    <property type="match status" value="1"/>
</dbReference>
<proteinExistence type="inferred from homology"/>
<reference evidence="4 5" key="1">
    <citation type="submission" date="2020-10" db="EMBL/GenBank/DDBJ databases">
        <title>Aquamicrobium zhengzhouensis sp. nov., a exopolysaccharide producing bacterium isolated from farmland soil.</title>
        <authorList>
            <person name="Wang X."/>
        </authorList>
    </citation>
    <scope>NUCLEOTIDE SEQUENCE [LARGE SCALE GENOMIC DNA]</scope>
    <source>
        <strain evidence="5">cd-1</strain>
    </source>
</reference>
<protein>
    <submittedName>
        <fullName evidence="4">Ribonuclease</fullName>
    </submittedName>
</protein>
<evidence type="ECO:0000256" key="1">
    <source>
        <dbReference type="ARBA" id="ARBA00007469"/>
    </source>
</evidence>
<dbReference type="InterPro" id="IPR033130">
    <property type="entry name" value="RNase_T2_His_AS_2"/>
</dbReference>
<evidence type="ECO:0000313" key="5">
    <source>
        <dbReference type="Proteomes" id="UP000601789"/>
    </source>
</evidence>
<keyword evidence="5" id="KW-1185">Reference proteome</keyword>
<dbReference type="CDD" id="cd01062">
    <property type="entry name" value="RNase_T2_prok"/>
    <property type="match status" value="1"/>
</dbReference>
<comment type="caution">
    <text evidence="4">The sequence shown here is derived from an EMBL/GenBank/DDBJ whole genome shotgun (WGS) entry which is preliminary data.</text>
</comment>
<evidence type="ECO:0000313" key="4">
    <source>
        <dbReference type="EMBL" id="MBI1620292.1"/>
    </source>
</evidence>
<dbReference type="InterPro" id="IPR036430">
    <property type="entry name" value="RNase_T2-like_sf"/>
</dbReference>
<dbReference type="InterPro" id="IPR001568">
    <property type="entry name" value="RNase_T2-like"/>
</dbReference>
<keyword evidence="3" id="KW-0732">Signal</keyword>
<dbReference type="Proteomes" id="UP000601789">
    <property type="component" value="Unassembled WGS sequence"/>
</dbReference>
<dbReference type="PANTHER" id="PTHR11240">
    <property type="entry name" value="RIBONUCLEASE T2"/>
    <property type="match status" value="1"/>
</dbReference>
<dbReference type="RefSeq" id="WP_198475517.1">
    <property type="nucleotide sequence ID" value="NZ_JADGMQ010000003.1"/>
</dbReference>
<dbReference type="InterPro" id="IPR039378">
    <property type="entry name" value="RNase_T2_prok"/>
</dbReference>
<dbReference type="InterPro" id="IPR018188">
    <property type="entry name" value="RNase_T2_His_AS_1"/>
</dbReference>
<feature type="chain" id="PRO_5047328447" evidence="3">
    <location>
        <begin position="23"/>
        <end position="218"/>
    </location>
</feature>
<gene>
    <name evidence="4" type="ORF">IOD40_06390</name>
</gene>
<dbReference type="PROSITE" id="PS51257">
    <property type="entry name" value="PROKAR_LIPOPROTEIN"/>
    <property type="match status" value="1"/>
</dbReference>
<dbReference type="EMBL" id="JADGMQ010000003">
    <property type="protein sequence ID" value="MBI1620292.1"/>
    <property type="molecule type" value="Genomic_DNA"/>
</dbReference>